<dbReference type="InterPro" id="IPR020516">
    <property type="entry name" value="Uncharacterised_YxcD"/>
</dbReference>
<sequence>MEKITLSEQEIVDAVCLFHAKFKNVNPEDVEVELLYDDDRGFTAEAYVNGEMEPYNTVNFITAIRLYIEEQLQKDAMSARILLDLHDEEGIIANVEWD</sequence>
<evidence type="ECO:0000313" key="2">
    <source>
        <dbReference type="Proteomes" id="UP000291151"/>
    </source>
</evidence>
<organism evidence="1 2">
    <name type="scientific">Ureibacillus thermophilus</name>
    <dbReference type="NCBI Taxonomy" id="367743"/>
    <lineage>
        <taxon>Bacteria</taxon>
        <taxon>Bacillati</taxon>
        <taxon>Bacillota</taxon>
        <taxon>Bacilli</taxon>
        <taxon>Bacillales</taxon>
        <taxon>Caryophanaceae</taxon>
        <taxon>Ureibacillus</taxon>
    </lineage>
</organism>
<gene>
    <name evidence="1" type="ORF">DKZ56_10230</name>
</gene>
<dbReference type="RefSeq" id="WP_208649896.1">
    <property type="nucleotide sequence ID" value="NZ_CP036528.1"/>
</dbReference>
<proteinExistence type="predicted"/>
<keyword evidence="2" id="KW-1185">Reference proteome</keyword>
<dbReference type="AlphaFoldDB" id="A0A4P6UVL5"/>
<evidence type="ECO:0000313" key="1">
    <source>
        <dbReference type="EMBL" id="QBK26206.1"/>
    </source>
</evidence>
<dbReference type="EMBL" id="CP036528">
    <property type="protein sequence ID" value="QBK26206.1"/>
    <property type="molecule type" value="Genomic_DNA"/>
</dbReference>
<dbReference type="Pfam" id="PF10850">
    <property type="entry name" value="DUF2653"/>
    <property type="match status" value="1"/>
</dbReference>
<dbReference type="Proteomes" id="UP000291151">
    <property type="component" value="Chromosome"/>
</dbReference>
<accession>A0A4P6UVL5</accession>
<reference evidence="1 2" key="1">
    <citation type="submission" date="2019-02" db="EMBL/GenBank/DDBJ databases">
        <title>Ureibacillus thermophilus.</title>
        <authorList>
            <person name="Sunny J.S."/>
            <person name="Natarajan A."/>
            <person name="Saleena L.M."/>
        </authorList>
    </citation>
    <scope>NUCLEOTIDE SEQUENCE [LARGE SCALE GENOMIC DNA]</scope>
    <source>
        <strain evidence="1 2">LM102</strain>
    </source>
</reference>
<protein>
    <submittedName>
        <fullName evidence="1">DUF2653 family protein</fullName>
    </submittedName>
</protein>
<dbReference type="KEGG" id="uth:DKZ56_10230"/>
<name>A0A4P6UVL5_9BACL</name>